<comment type="caution">
    <text evidence="3">The sequence shown here is derived from an EMBL/GenBank/DDBJ whole genome shotgun (WGS) entry which is preliminary data.</text>
</comment>
<dbReference type="Gene3D" id="3.40.33.10">
    <property type="entry name" value="CAP"/>
    <property type="match status" value="1"/>
</dbReference>
<evidence type="ECO:0000256" key="1">
    <source>
        <dbReference type="SAM" id="SignalP"/>
    </source>
</evidence>
<name>W4HJQ5_9RHOB</name>
<organism evidence="3 4">
    <name type="scientific">Roseivivax marinus</name>
    <dbReference type="NCBI Taxonomy" id="1379903"/>
    <lineage>
        <taxon>Bacteria</taxon>
        <taxon>Pseudomonadati</taxon>
        <taxon>Pseudomonadota</taxon>
        <taxon>Alphaproteobacteria</taxon>
        <taxon>Rhodobacterales</taxon>
        <taxon>Roseobacteraceae</taxon>
        <taxon>Roseivivax</taxon>
    </lineage>
</organism>
<dbReference type="CDD" id="cd05379">
    <property type="entry name" value="CAP_bacterial"/>
    <property type="match status" value="1"/>
</dbReference>
<dbReference type="EMBL" id="AQQW01000006">
    <property type="protein sequence ID" value="ETW12653.1"/>
    <property type="molecule type" value="Genomic_DNA"/>
</dbReference>
<dbReference type="Pfam" id="PF00188">
    <property type="entry name" value="CAP"/>
    <property type="match status" value="1"/>
</dbReference>
<proteinExistence type="predicted"/>
<keyword evidence="4" id="KW-1185">Reference proteome</keyword>
<dbReference type="AlphaFoldDB" id="W4HJQ5"/>
<evidence type="ECO:0000313" key="4">
    <source>
        <dbReference type="Proteomes" id="UP000019063"/>
    </source>
</evidence>
<reference evidence="3 4" key="1">
    <citation type="journal article" date="2014" name="Antonie Van Leeuwenhoek">
        <title>Roseivivax atlanticus sp. nov., isolated from surface seawater of the Atlantic Ocean.</title>
        <authorList>
            <person name="Li G."/>
            <person name="Lai Q."/>
            <person name="Liu X."/>
            <person name="Sun F."/>
            <person name="Shao Z."/>
        </authorList>
    </citation>
    <scope>NUCLEOTIDE SEQUENCE [LARGE SCALE GENOMIC DNA]</scope>
    <source>
        <strain evidence="3 4">22II-s10s</strain>
    </source>
</reference>
<dbReference type="eggNOG" id="COG2340">
    <property type="taxonomic scope" value="Bacteria"/>
</dbReference>
<evidence type="ECO:0000313" key="3">
    <source>
        <dbReference type="EMBL" id="ETW12653.1"/>
    </source>
</evidence>
<dbReference type="PANTHER" id="PTHR31157">
    <property type="entry name" value="SCP DOMAIN-CONTAINING PROTEIN"/>
    <property type="match status" value="1"/>
</dbReference>
<feature type="domain" description="SCP" evidence="2">
    <location>
        <begin position="27"/>
        <end position="129"/>
    </location>
</feature>
<feature type="signal peptide" evidence="1">
    <location>
        <begin position="1"/>
        <end position="27"/>
    </location>
</feature>
<dbReference type="STRING" id="1379903.ATO8_11564"/>
<gene>
    <name evidence="3" type="ORF">ATO8_11564</name>
</gene>
<evidence type="ECO:0000259" key="2">
    <source>
        <dbReference type="Pfam" id="PF00188"/>
    </source>
</evidence>
<dbReference type="SUPFAM" id="SSF55797">
    <property type="entry name" value="PR-1-like"/>
    <property type="match status" value="1"/>
</dbReference>
<dbReference type="InterPro" id="IPR014044">
    <property type="entry name" value="CAP_dom"/>
</dbReference>
<sequence>MSFGNILSRVSSLAALILCLSSLPLQAAVNDIRSAHGLAPLARSATLDAVAREHARYLARLGRLSHSGPQGQIGDRARAAGYDYCQVAENLARGHRSEDAVLRGWLRSPSHRRNLLHRDFAEYGMARTGGNVWVLVIGRRGC</sequence>
<protein>
    <submittedName>
        <fullName evidence="3">SCP-like extracellular</fullName>
    </submittedName>
</protein>
<dbReference type="PANTHER" id="PTHR31157:SF1">
    <property type="entry name" value="SCP DOMAIN-CONTAINING PROTEIN"/>
    <property type="match status" value="1"/>
</dbReference>
<feature type="chain" id="PRO_5004843145" evidence="1">
    <location>
        <begin position="28"/>
        <end position="142"/>
    </location>
</feature>
<keyword evidence="1" id="KW-0732">Signal</keyword>
<dbReference type="InterPro" id="IPR035940">
    <property type="entry name" value="CAP_sf"/>
</dbReference>
<dbReference type="Proteomes" id="UP000019063">
    <property type="component" value="Unassembled WGS sequence"/>
</dbReference>
<accession>W4HJQ5</accession>
<dbReference type="RefSeq" id="WP_051487723.1">
    <property type="nucleotide sequence ID" value="NZ_AQQW01000006.1"/>
</dbReference>